<evidence type="ECO:0000313" key="2">
    <source>
        <dbReference type="Proteomes" id="UP001157418"/>
    </source>
</evidence>
<organism evidence="1 2">
    <name type="scientific">Lactuca virosa</name>
    <dbReference type="NCBI Taxonomy" id="75947"/>
    <lineage>
        <taxon>Eukaryota</taxon>
        <taxon>Viridiplantae</taxon>
        <taxon>Streptophyta</taxon>
        <taxon>Embryophyta</taxon>
        <taxon>Tracheophyta</taxon>
        <taxon>Spermatophyta</taxon>
        <taxon>Magnoliopsida</taxon>
        <taxon>eudicotyledons</taxon>
        <taxon>Gunneridae</taxon>
        <taxon>Pentapetalae</taxon>
        <taxon>asterids</taxon>
        <taxon>campanulids</taxon>
        <taxon>Asterales</taxon>
        <taxon>Asteraceae</taxon>
        <taxon>Cichorioideae</taxon>
        <taxon>Cichorieae</taxon>
        <taxon>Lactucinae</taxon>
        <taxon>Lactuca</taxon>
    </lineage>
</organism>
<accession>A0AAU9MZA8</accession>
<dbReference type="Proteomes" id="UP001157418">
    <property type="component" value="Unassembled WGS sequence"/>
</dbReference>
<evidence type="ECO:0000313" key="1">
    <source>
        <dbReference type="EMBL" id="CAH1430876.1"/>
    </source>
</evidence>
<name>A0AAU9MZA8_9ASTR</name>
<proteinExistence type="predicted"/>
<dbReference type="AlphaFoldDB" id="A0AAU9MZA8"/>
<gene>
    <name evidence="1" type="ORF">LVIROSA_LOCUS17621</name>
</gene>
<comment type="caution">
    <text evidence="1">The sequence shown here is derived from an EMBL/GenBank/DDBJ whole genome shotgun (WGS) entry which is preliminary data.</text>
</comment>
<sequence length="77" mass="9098">MSNTSVNFIYVCCFNLSPKNSKPKPEQLCYCFQPLKFCRGWIRDTKRKKTTRVVYNRVIAVRFESKSLWIGWHFGSG</sequence>
<reference evidence="1 2" key="1">
    <citation type="submission" date="2022-01" db="EMBL/GenBank/DDBJ databases">
        <authorList>
            <person name="Xiong W."/>
            <person name="Schranz E."/>
        </authorList>
    </citation>
    <scope>NUCLEOTIDE SEQUENCE [LARGE SCALE GENOMIC DNA]</scope>
</reference>
<dbReference type="EMBL" id="CAKMRJ010003334">
    <property type="protein sequence ID" value="CAH1430876.1"/>
    <property type="molecule type" value="Genomic_DNA"/>
</dbReference>
<protein>
    <submittedName>
        <fullName evidence="1">Uncharacterized protein</fullName>
    </submittedName>
</protein>
<keyword evidence="2" id="KW-1185">Reference proteome</keyword>